<dbReference type="Proteomes" id="UP000717696">
    <property type="component" value="Unassembled WGS sequence"/>
</dbReference>
<keyword evidence="3" id="KW-1185">Reference proteome</keyword>
<feature type="region of interest" description="Disordered" evidence="1">
    <location>
        <begin position="1"/>
        <end position="30"/>
    </location>
</feature>
<evidence type="ECO:0000313" key="3">
    <source>
        <dbReference type="Proteomes" id="UP000717696"/>
    </source>
</evidence>
<organism evidence="2 3">
    <name type="scientific">Dactylonectria estremocensis</name>
    <dbReference type="NCBI Taxonomy" id="1079267"/>
    <lineage>
        <taxon>Eukaryota</taxon>
        <taxon>Fungi</taxon>
        <taxon>Dikarya</taxon>
        <taxon>Ascomycota</taxon>
        <taxon>Pezizomycotina</taxon>
        <taxon>Sordariomycetes</taxon>
        <taxon>Hypocreomycetidae</taxon>
        <taxon>Hypocreales</taxon>
        <taxon>Nectriaceae</taxon>
        <taxon>Dactylonectria</taxon>
    </lineage>
</organism>
<sequence>MRGRTPGLTPIFIQGPKPAEQHGDSAAGSDQAVTTNQSTTFCYSAARVPLRPVERDGPLVHSLALRQTPVSNPQKRVQPQQGKQPLGGAYCCLLLVTLGWCAASACKAAPRTRIHGEAQTAEWHQCQPTGQPRCNYPQFNASSRQAGRGIDEGWGLPLQNADQAHGGPSFVVHRLSSTASTAPRGSGLIGMIGTDGNEAAAGGTEPVRNPSEQLAASRVAVCWGGNVGNFTSSELQVVSCDRQTKESRTGPSSTDSRTEAGLAGVSSISSPASLPQTRAASLHPLGGGPRKPQHNTLSAMGTSAAVRMRHWRRNGANFQCQAAGRRSSIPRGRLRYLTGLDSLAAHWCCFTRGKDEPLQRTPAPLSPSVNCHCACITDFQICRHVSIAKPLPLTVTTTVPVLAHTFAFGDDQSSLMLSAWRLSFPNGVDPSTIGGCNLHCAASFACYGVKLRVPGTSKAQSNKLASTPHLVTDMNITQAAHKVLLVSRFLHQRGN</sequence>
<dbReference type="AlphaFoldDB" id="A0A9P9JH84"/>
<protein>
    <submittedName>
        <fullName evidence="2">Uncharacterized protein</fullName>
    </submittedName>
</protein>
<proteinExistence type="predicted"/>
<evidence type="ECO:0000256" key="1">
    <source>
        <dbReference type="SAM" id="MobiDB-lite"/>
    </source>
</evidence>
<gene>
    <name evidence="2" type="ORF">B0J13DRAFT_520554</name>
</gene>
<evidence type="ECO:0000313" key="2">
    <source>
        <dbReference type="EMBL" id="KAH7157833.1"/>
    </source>
</evidence>
<feature type="region of interest" description="Disordered" evidence="1">
    <location>
        <begin position="241"/>
        <end position="296"/>
    </location>
</feature>
<reference evidence="2" key="1">
    <citation type="journal article" date="2021" name="Nat. Commun.">
        <title>Genetic determinants of endophytism in the Arabidopsis root mycobiome.</title>
        <authorList>
            <person name="Mesny F."/>
            <person name="Miyauchi S."/>
            <person name="Thiergart T."/>
            <person name="Pickel B."/>
            <person name="Atanasova L."/>
            <person name="Karlsson M."/>
            <person name="Huettel B."/>
            <person name="Barry K.W."/>
            <person name="Haridas S."/>
            <person name="Chen C."/>
            <person name="Bauer D."/>
            <person name="Andreopoulos W."/>
            <person name="Pangilinan J."/>
            <person name="LaButti K."/>
            <person name="Riley R."/>
            <person name="Lipzen A."/>
            <person name="Clum A."/>
            <person name="Drula E."/>
            <person name="Henrissat B."/>
            <person name="Kohler A."/>
            <person name="Grigoriev I.V."/>
            <person name="Martin F.M."/>
            <person name="Hacquard S."/>
        </authorList>
    </citation>
    <scope>NUCLEOTIDE SEQUENCE</scope>
    <source>
        <strain evidence="2">MPI-CAGE-AT-0021</strain>
    </source>
</reference>
<name>A0A9P9JH84_9HYPO</name>
<dbReference type="EMBL" id="JAGMUU010000003">
    <property type="protein sequence ID" value="KAH7157833.1"/>
    <property type="molecule type" value="Genomic_DNA"/>
</dbReference>
<comment type="caution">
    <text evidence="2">The sequence shown here is derived from an EMBL/GenBank/DDBJ whole genome shotgun (WGS) entry which is preliminary data.</text>
</comment>
<accession>A0A9P9JH84</accession>
<feature type="compositionally biased region" description="Polar residues" evidence="1">
    <location>
        <begin position="266"/>
        <end position="279"/>
    </location>
</feature>